<evidence type="ECO:0000313" key="2">
    <source>
        <dbReference type="EMBL" id="QKV27960.1"/>
    </source>
</evidence>
<protein>
    <submittedName>
        <fullName evidence="2">Putative 7 protein</fullName>
    </submittedName>
</protein>
<dbReference type="EMBL" id="MN548288">
    <property type="protein sequence ID" value="QKV27960.1"/>
    <property type="molecule type" value="Genomic_RNA"/>
</dbReference>
<sequence length="77" mass="9035">MNISLLFVPFVDYAAFYFLKFLSLITGYDCGFLLYTRVFYLIFSICVFSVVLVCTLLFSLYYLRRSLFSAKADRHVV</sequence>
<proteinExistence type="predicted"/>
<name>A0A7D5AW83_9GAMC</name>
<evidence type="ECO:0000256" key="1">
    <source>
        <dbReference type="SAM" id="Phobius"/>
    </source>
</evidence>
<feature type="transmembrane region" description="Helical" evidence="1">
    <location>
        <begin position="38"/>
        <end position="63"/>
    </location>
</feature>
<organism evidence="2">
    <name type="scientific">Infectious bronchitis virus</name>
    <dbReference type="NCBI Taxonomy" id="11120"/>
    <lineage>
        <taxon>Viruses</taxon>
        <taxon>Riboviria</taxon>
        <taxon>Orthornavirae</taxon>
        <taxon>Pisuviricota</taxon>
        <taxon>Pisoniviricetes</taxon>
        <taxon>Nidovirales</taxon>
        <taxon>Cornidovirineae</taxon>
        <taxon>Coronaviridae</taxon>
        <taxon>Orthocoronavirinae</taxon>
        <taxon>Gammacoronavirus</taxon>
        <taxon>Igacovirus</taxon>
        <taxon>Gammacoronavirus galli</taxon>
        <taxon>Avian coronavirus</taxon>
    </lineage>
</organism>
<keyword evidence="1" id="KW-0472">Membrane</keyword>
<accession>A0A7D5AW83</accession>
<reference evidence="2" key="1">
    <citation type="submission" date="2019-10" db="EMBL/GenBank/DDBJ databases">
        <title>Identification and confirmation of multiple novel non-canonically transcribed sub genomic mRNAs produced by avian coronavirus Infectious bronchitis virus.</title>
        <authorList>
            <person name="Keep S."/>
            <person name="Oade M.S."/>
            <person name="Lidzbarski-Silvestre F."/>
            <person name="Bentley K."/>
            <person name="Stevenson-Leggett P."/>
            <person name="Freimanis G.L."/>
            <person name="Sanderson N."/>
            <person name="Hammond J.A."/>
            <person name="Jones R.C."/>
            <person name="Britton P."/>
            <person name="Bickerton E."/>
        </authorList>
    </citation>
    <scope>NUCLEOTIDE SEQUENCE</scope>
    <source>
        <strain evidence="2">Italy02</strain>
    </source>
</reference>
<keyword evidence="1" id="KW-0812">Transmembrane</keyword>
<keyword evidence="1" id="KW-1133">Transmembrane helix</keyword>